<comment type="caution">
    <text evidence="3">The sequence shown here is derived from an EMBL/GenBank/DDBJ whole genome shotgun (WGS) entry which is preliminary data.</text>
</comment>
<keyword evidence="1" id="KW-0472">Membrane</keyword>
<evidence type="ECO:0000256" key="1">
    <source>
        <dbReference type="SAM" id="Phobius"/>
    </source>
</evidence>
<protein>
    <submittedName>
        <fullName evidence="3">DUF4234 domain-containing protein</fullName>
    </submittedName>
</protein>
<gene>
    <name evidence="3" type="ORF">NVV43_26465</name>
</gene>
<reference evidence="3" key="1">
    <citation type="submission" date="2022-07" db="EMBL/GenBank/DDBJ databases">
        <title>Diversity of ethanolamine utilization by human commensal Escherichia coli.</title>
        <authorList>
            <person name="Jubelin G."/>
        </authorList>
    </citation>
    <scope>NUCLEOTIDE SEQUENCE</scope>
    <source>
        <strain evidence="3">S1</strain>
    </source>
</reference>
<dbReference type="Proteomes" id="UP001206878">
    <property type="component" value="Unassembled WGS sequence"/>
</dbReference>
<evidence type="ECO:0000259" key="2">
    <source>
        <dbReference type="Pfam" id="PF14018"/>
    </source>
</evidence>
<feature type="domain" description="DUF4234" evidence="2">
    <location>
        <begin position="2"/>
        <end position="53"/>
    </location>
</feature>
<feature type="non-terminal residue" evidence="3">
    <location>
        <position position="1"/>
    </location>
</feature>
<proteinExistence type="predicted"/>
<keyword evidence="1" id="KW-0812">Transmembrane</keyword>
<feature type="transmembrane region" description="Helical" evidence="1">
    <location>
        <begin position="31"/>
        <end position="52"/>
    </location>
</feature>
<evidence type="ECO:0000313" key="4">
    <source>
        <dbReference type="Proteomes" id="UP001206878"/>
    </source>
</evidence>
<organism evidence="3 4">
    <name type="scientific">Escherichia marmotae</name>
    <dbReference type="NCBI Taxonomy" id="1499973"/>
    <lineage>
        <taxon>Bacteria</taxon>
        <taxon>Pseudomonadati</taxon>
        <taxon>Pseudomonadota</taxon>
        <taxon>Gammaproteobacteria</taxon>
        <taxon>Enterobacterales</taxon>
        <taxon>Enterobacteriaceae</taxon>
        <taxon>Escherichia</taxon>
    </lineage>
</organism>
<dbReference type="AlphaFoldDB" id="A0AAW5MTR5"/>
<dbReference type="EMBL" id="JANPXH010000744">
    <property type="protein sequence ID" value="MCR6679040.1"/>
    <property type="molecule type" value="Genomic_DNA"/>
</dbReference>
<dbReference type="Pfam" id="PF14018">
    <property type="entry name" value="DUF4234"/>
    <property type="match status" value="1"/>
</dbReference>
<feature type="transmembrane region" description="Helical" evidence="1">
    <location>
        <begin position="72"/>
        <end position="88"/>
    </location>
</feature>
<accession>A0AAW5MTR5</accession>
<name>A0AAW5MTR5_9ESCH</name>
<keyword evidence="1" id="KW-1133">Transmembrane helix</keyword>
<evidence type="ECO:0000313" key="3">
    <source>
        <dbReference type="EMBL" id="MCR6679040.1"/>
    </source>
</evidence>
<sequence>SILWFILTIGIYGIYWVYKTQEEVRRYSGNGIGGVLGLVIYILISPVTFFIVPSEVRYMYEDLDGGQSPVRGIYGLWILLPIVGPIIWF</sequence>
<dbReference type="InterPro" id="IPR025328">
    <property type="entry name" value="DUF4234"/>
</dbReference>
<feature type="non-terminal residue" evidence="3">
    <location>
        <position position="89"/>
    </location>
</feature>